<accession>A0ACC2MRN8</accession>
<sequence length="114" mass="12790">MQGEPFLGLGNRTQAEGKVLQTFQKSFVEVQSILDQNRLLISEINQNHESKIPHNLTRNIFLIQELNNNIRRVVGLYADLSSSFTKSMESSSDGDSAGTLKFNGKPGQKRIRRG</sequence>
<protein>
    <submittedName>
        <fullName evidence="1">Uncharacterized protein</fullName>
    </submittedName>
</protein>
<evidence type="ECO:0000313" key="1">
    <source>
        <dbReference type="EMBL" id="KAJ8648361.1"/>
    </source>
</evidence>
<comment type="caution">
    <text evidence="1">The sequence shown here is derived from an EMBL/GenBank/DDBJ whole genome shotgun (WGS) entry which is preliminary data.</text>
</comment>
<reference evidence="1 2" key="1">
    <citation type="journal article" date="2022" name="Hortic Res">
        <title>A haplotype resolved chromosomal level avocado genome allows analysis of novel avocado genes.</title>
        <authorList>
            <person name="Nath O."/>
            <person name="Fletcher S.J."/>
            <person name="Hayward A."/>
            <person name="Shaw L.M."/>
            <person name="Masouleh A.K."/>
            <person name="Furtado A."/>
            <person name="Henry R.J."/>
            <person name="Mitter N."/>
        </authorList>
    </citation>
    <scope>NUCLEOTIDE SEQUENCE [LARGE SCALE GENOMIC DNA]</scope>
    <source>
        <strain evidence="2">cv. Hass</strain>
    </source>
</reference>
<dbReference type="EMBL" id="CM056809">
    <property type="protein sequence ID" value="KAJ8648361.1"/>
    <property type="molecule type" value="Genomic_DNA"/>
</dbReference>
<dbReference type="Proteomes" id="UP001234297">
    <property type="component" value="Chromosome 1"/>
</dbReference>
<name>A0ACC2MRN8_PERAE</name>
<evidence type="ECO:0000313" key="2">
    <source>
        <dbReference type="Proteomes" id="UP001234297"/>
    </source>
</evidence>
<organism evidence="1 2">
    <name type="scientific">Persea americana</name>
    <name type="common">Avocado</name>
    <dbReference type="NCBI Taxonomy" id="3435"/>
    <lineage>
        <taxon>Eukaryota</taxon>
        <taxon>Viridiplantae</taxon>
        <taxon>Streptophyta</taxon>
        <taxon>Embryophyta</taxon>
        <taxon>Tracheophyta</taxon>
        <taxon>Spermatophyta</taxon>
        <taxon>Magnoliopsida</taxon>
        <taxon>Magnoliidae</taxon>
        <taxon>Laurales</taxon>
        <taxon>Lauraceae</taxon>
        <taxon>Persea</taxon>
    </lineage>
</organism>
<proteinExistence type="predicted"/>
<gene>
    <name evidence="1" type="ORF">MRB53_001384</name>
</gene>
<keyword evidence="2" id="KW-1185">Reference proteome</keyword>